<dbReference type="OrthoDB" id="10632789at2759"/>
<organism evidence="2 3">
    <name type="scientific">Fasciolopsis buskii</name>
    <dbReference type="NCBI Taxonomy" id="27845"/>
    <lineage>
        <taxon>Eukaryota</taxon>
        <taxon>Metazoa</taxon>
        <taxon>Spiralia</taxon>
        <taxon>Lophotrochozoa</taxon>
        <taxon>Platyhelminthes</taxon>
        <taxon>Trematoda</taxon>
        <taxon>Digenea</taxon>
        <taxon>Plagiorchiida</taxon>
        <taxon>Echinostomata</taxon>
        <taxon>Echinostomatoidea</taxon>
        <taxon>Fasciolidae</taxon>
        <taxon>Fasciolopsis</taxon>
    </lineage>
</organism>
<reference evidence="2" key="1">
    <citation type="submission" date="2019-05" db="EMBL/GenBank/DDBJ databases">
        <title>Annotation for the trematode Fasciolopsis buski.</title>
        <authorList>
            <person name="Choi Y.-J."/>
        </authorList>
    </citation>
    <scope>NUCLEOTIDE SEQUENCE</scope>
    <source>
        <strain evidence="2">HT</strain>
        <tissue evidence="2">Whole worm</tissue>
    </source>
</reference>
<comment type="caution">
    <text evidence="2">The sequence shown here is derived from an EMBL/GenBank/DDBJ whole genome shotgun (WGS) entry which is preliminary data.</text>
</comment>
<accession>A0A8E0RLZ5</accession>
<proteinExistence type="predicted"/>
<dbReference type="AlphaFoldDB" id="A0A8E0RLZ5"/>
<keyword evidence="3" id="KW-1185">Reference proteome</keyword>
<evidence type="ECO:0000313" key="3">
    <source>
        <dbReference type="Proteomes" id="UP000728185"/>
    </source>
</evidence>
<dbReference type="EMBL" id="LUCM01010172">
    <property type="protein sequence ID" value="KAA0185853.1"/>
    <property type="molecule type" value="Genomic_DNA"/>
</dbReference>
<evidence type="ECO:0000313" key="2">
    <source>
        <dbReference type="EMBL" id="KAA0185853.1"/>
    </source>
</evidence>
<protein>
    <submittedName>
        <fullName evidence="2">Uncharacterized protein</fullName>
    </submittedName>
</protein>
<evidence type="ECO:0000256" key="1">
    <source>
        <dbReference type="SAM" id="MobiDB-lite"/>
    </source>
</evidence>
<feature type="region of interest" description="Disordered" evidence="1">
    <location>
        <begin position="1"/>
        <end position="28"/>
    </location>
</feature>
<sequence>MSLPTDSDGVAIPDSSARVSPGEISTTETISDSDEVDLFEEAESVRRQIQEMSRKLVQLATNRMNVDSLIDWAEQNFCPITDPASKTCWNGKAFEGFLIHCLSTAHSDDILFNSSYNKSVTPFNMNDQRFNPEVPITGADLYSISMSQRVLDENFESQTEPPQADLDQNEAESSGFRPIFEDIGFMPSFREADTQSVSTDNSNKAEAVVDCAPDDEDCVAEFFAPSSPISQSIVSSEITRPSLNEGKL</sequence>
<name>A0A8E0RLZ5_9TREM</name>
<gene>
    <name evidence="2" type="ORF">FBUS_03678</name>
</gene>
<dbReference type="Proteomes" id="UP000728185">
    <property type="component" value="Unassembled WGS sequence"/>
</dbReference>